<dbReference type="NCBIfam" id="NF002060">
    <property type="entry name" value="PRK00892.1"/>
    <property type="match status" value="1"/>
</dbReference>
<comment type="catalytic activity">
    <reaction evidence="7">
        <text>a UDP-3-O-[(3R)-3-hydroxyacyl]-alpha-D-glucosamine + a (3R)-hydroxyacyl-[ACP] = a UDP-2-N,3-O-bis[(3R)-3-hydroxyacyl]-alpha-D-glucosamine + holo-[ACP] + H(+)</text>
        <dbReference type="Rhea" id="RHEA:53836"/>
        <dbReference type="Rhea" id="RHEA-COMP:9685"/>
        <dbReference type="Rhea" id="RHEA-COMP:9945"/>
        <dbReference type="ChEBI" id="CHEBI:15378"/>
        <dbReference type="ChEBI" id="CHEBI:64479"/>
        <dbReference type="ChEBI" id="CHEBI:78827"/>
        <dbReference type="ChEBI" id="CHEBI:137740"/>
        <dbReference type="ChEBI" id="CHEBI:137748"/>
        <dbReference type="EC" id="2.3.1.191"/>
    </reaction>
</comment>
<dbReference type="EC" id="2.3.1.191" evidence="7"/>
<dbReference type="InterPro" id="IPR018357">
    <property type="entry name" value="Hexapep_transf_CS"/>
</dbReference>
<evidence type="ECO:0000256" key="3">
    <source>
        <dbReference type="ARBA" id="ARBA00022679"/>
    </source>
</evidence>
<keyword evidence="10" id="KW-1185">Reference proteome</keyword>
<dbReference type="InterPro" id="IPR007691">
    <property type="entry name" value="LpxD"/>
</dbReference>
<dbReference type="InterPro" id="IPR020573">
    <property type="entry name" value="UDP_GlcNAc_AcTrfase_non-rep"/>
</dbReference>
<dbReference type="HAMAP" id="MF_00523">
    <property type="entry name" value="LpxD"/>
    <property type="match status" value="1"/>
</dbReference>
<dbReference type="AlphaFoldDB" id="A0A1H8V703"/>
<dbReference type="GO" id="GO:0103118">
    <property type="term" value="F:UDP-3-O-[(3R)-3-hydroxyacyl]-glucosamine N-acyltransferase activity"/>
    <property type="evidence" value="ECO:0007669"/>
    <property type="project" value="UniProtKB-EC"/>
</dbReference>
<reference evidence="9 10" key="1">
    <citation type="submission" date="2016-10" db="EMBL/GenBank/DDBJ databases">
        <authorList>
            <person name="de Groot N.N."/>
        </authorList>
    </citation>
    <scope>NUCLEOTIDE SEQUENCE [LARGE SCALE GENOMIC DNA]</scope>
    <source>
        <strain evidence="9 10">CGMCC 1.6291</strain>
    </source>
</reference>
<gene>
    <name evidence="7" type="primary">lpxD</name>
    <name evidence="9" type="ORF">SAMN04488052_11036</name>
</gene>
<dbReference type="UniPathway" id="UPA00973"/>
<sequence length="352" mass="36367">MNQPVTVNELAALVAAEVVGDGSTPIHRVATLPGADAQAIGFCSAPRYLDDLRRTGAGAVLLRREYLDACPTTALVVADPYHAYARIAERLHPRPVPDAGVHPTAVVADDAQLGDGASVGPHAVIDAGACLDSGVVVGPGCHVGAGARIGAGSRLLGRVTVGERCILGQRVVLHPGVVVGADGFGFARGPGAEGWHKVPQLGRVIIGDDVDLGANVTIDRGAIDDTVIADGVKLDNQVHVAHNVRIGERTIIAGNTVVAGSTTIGSDCMIGGSTAITGHIDIANGVTLMGMTGVTGPIRESGAYASPLPAQPVRQWRRNTVRFTQLDDLFRRVKQLETAQGEAVATNTDRDE</sequence>
<dbReference type="Pfam" id="PF04613">
    <property type="entry name" value="LpxD"/>
    <property type="match status" value="1"/>
</dbReference>
<dbReference type="Pfam" id="PF00132">
    <property type="entry name" value="Hexapep"/>
    <property type="match status" value="1"/>
</dbReference>
<dbReference type="GO" id="GO:0016410">
    <property type="term" value="F:N-acyltransferase activity"/>
    <property type="evidence" value="ECO:0007669"/>
    <property type="project" value="InterPro"/>
</dbReference>
<keyword evidence="6 7" id="KW-0012">Acyltransferase</keyword>
<evidence type="ECO:0000313" key="10">
    <source>
        <dbReference type="Proteomes" id="UP000199657"/>
    </source>
</evidence>
<evidence type="ECO:0000256" key="4">
    <source>
        <dbReference type="ARBA" id="ARBA00022737"/>
    </source>
</evidence>
<evidence type="ECO:0000256" key="5">
    <source>
        <dbReference type="ARBA" id="ARBA00023098"/>
    </source>
</evidence>
<keyword evidence="5 7" id="KW-0443">Lipid metabolism</keyword>
<dbReference type="Proteomes" id="UP000199657">
    <property type="component" value="Unassembled WGS sequence"/>
</dbReference>
<dbReference type="CDD" id="cd03352">
    <property type="entry name" value="LbH_LpxD"/>
    <property type="match status" value="1"/>
</dbReference>
<dbReference type="EMBL" id="FOEG01000010">
    <property type="protein sequence ID" value="SEP11034.1"/>
    <property type="molecule type" value="Genomic_DNA"/>
</dbReference>
<dbReference type="OrthoDB" id="9784739at2"/>
<dbReference type="Gene3D" id="1.20.5.170">
    <property type="match status" value="1"/>
</dbReference>
<comment type="pathway">
    <text evidence="7">Bacterial outer membrane biogenesis; LPS lipid A biosynthesis.</text>
</comment>
<dbReference type="PANTHER" id="PTHR43378:SF2">
    <property type="entry name" value="UDP-3-O-ACYLGLUCOSAMINE N-ACYLTRANSFERASE 1, MITOCHONDRIAL-RELATED"/>
    <property type="match status" value="1"/>
</dbReference>
<keyword evidence="3 7" id="KW-0808">Transferase</keyword>
<evidence type="ECO:0000313" key="9">
    <source>
        <dbReference type="EMBL" id="SEP11034.1"/>
    </source>
</evidence>
<comment type="subunit">
    <text evidence="7">Homotrimer.</text>
</comment>
<dbReference type="Pfam" id="PF14602">
    <property type="entry name" value="Hexapep_2"/>
    <property type="match status" value="2"/>
</dbReference>
<evidence type="ECO:0000256" key="7">
    <source>
        <dbReference type="HAMAP-Rule" id="MF_00523"/>
    </source>
</evidence>
<keyword evidence="2 7" id="KW-0441">Lipid A biosynthesis</keyword>
<dbReference type="InterPro" id="IPR001451">
    <property type="entry name" value="Hexapep"/>
</dbReference>
<dbReference type="PROSITE" id="PS00101">
    <property type="entry name" value="HEXAPEP_TRANSFERASES"/>
    <property type="match status" value="1"/>
</dbReference>
<evidence type="ECO:0000256" key="2">
    <source>
        <dbReference type="ARBA" id="ARBA00022556"/>
    </source>
</evidence>
<dbReference type="RefSeq" id="WP_091645680.1">
    <property type="nucleotide sequence ID" value="NZ_FOEG01000010.1"/>
</dbReference>
<evidence type="ECO:0000256" key="6">
    <source>
        <dbReference type="ARBA" id="ARBA00023315"/>
    </source>
</evidence>
<evidence type="ECO:0000259" key="8">
    <source>
        <dbReference type="Pfam" id="PF04613"/>
    </source>
</evidence>
<comment type="similarity">
    <text evidence="7">Belongs to the transferase hexapeptide repeat family. LpxD subfamily.</text>
</comment>
<proteinExistence type="inferred from homology"/>
<keyword evidence="1 7" id="KW-0444">Lipid biosynthesis</keyword>
<dbReference type="STRING" id="406100.SAMN04488052_11036"/>
<dbReference type="PANTHER" id="PTHR43378">
    <property type="entry name" value="UDP-3-O-ACYLGLUCOSAMINE N-ACYLTRANSFERASE"/>
    <property type="match status" value="1"/>
</dbReference>
<dbReference type="Gene3D" id="3.40.1390.10">
    <property type="entry name" value="MurE/MurF, N-terminal domain"/>
    <property type="match status" value="1"/>
</dbReference>
<dbReference type="SUPFAM" id="SSF51161">
    <property type="entry name" value="Trimeric LpxA-like enzymes"/>
    <property type="match status" value="1"/>
</dbReference>
<feature type="domain" description="UDP-3-O-[3-hydroxymyristoyl] glucosamine N-acyltransferase non-repeat region" evidence="8">
    <location>
        <begin position="25"/>
        <end position="89"/>
    </location>
</feature>
<accession>A0A1H8V703</accession>
<comment type="function">
    <text evidence="7">Catalyzes the N-acylation of UDP-3-O-acylglucosamine using 3-hydroxyacyl-ACP as the acyl donor. Is involved in the biosynthesis of lipid A, a phosphorylated glycolipid that anchors the lipopolysaccharide to the outer membrane of the cell.</text>
</comment>
<evidence type="ECO:0000256" key="1">
    <source>
        <dbReference type="ARBA" id="ARBA00022516"/>
    </source>
</evidence>
<protein>
    <recommendedName>
        <fullName evidence="7">UDP-3-O-acylglucosamine N-acyltransferase</fullName>
        <ecNumber evidence="7">2.3.1.191</ecNumber>
    </recommendedName>
</protein>
<dbReference type="Gene3D" id="2.160.10.10">
    <property type="entry name" value="Hexapeptide repeat proteins"/>
    <property type="match status" value="1"/>
</dbReference>
<feature type="active site" description="Proton acceptor" evidence="7">
    <location>
        <position position="242"/>
    </location>
</feature>
<dbReference type="NCBIfam" id="TIGR01853">
    <property type="entry name" value="lipid_A_lpxD"/>
    <property type="match status" value="1"/>
</dbReference>
<name>A0A1H8V703_9GAMM</name>
<organism evidence="9 10">
    <name type="scientific">Aquisalimonas asiatica</name>
    <dbReference type="NCBI Taxonomy" id="406100"/>
    <lineage>
        <taxon>Bacteria</taxon>
        <taxon>Pseudomonadati</taxon>
        <taxon>Pseudomonadota</taxon>
        <taxon>Gammaproteobacteria</taxon>
        <taxon>Chromatiales</taxon>
        <taxon>Ectothiorhodospiraceae</taxon>
        <taxon>Aquisalimonas</taxon>
    </lineage>
</organism>
<keyword evidence="4 7" id="KW-0677">Repeat</keyword>
<dbReference type="GO" id="GO:0016020">
    <property type="term" value="C:membrane"/>
    <property type="evidence" value="ECO:0007669"/>
    <property type="project" value="GOC"/>
</dbReference>
<dbReference type="GO" id="GO:0009245">
    <property type="term" value="P:lipid A biosynthetic process"/>
    <property type="evidence" value="ECO:0007669"/>
    <property type="project" value="UniProtKB-UniRule"/>
</dbReference>
<dbReference type="InterPro" id="IPR011004">
    <property type="entry name" value="Trimer_LpxA-like_sf"/>
</dbReference>